<name>A0A2N5TMT1_9BASI</name>
<dbReference type="EMBL" id="PGCI01000445">
    <property type="protein sequence ID" value="PLW26754.1"/>
    <property type="molecule type" value="Genomic_DNA"/>
</dbReference>
<reference evidence="3 4" key="1">
    <citation type="submission" date="2017-11" db="EMBL/GenBank/DDBJ databases">
        <title>De novo assembly and phasing of dikaryotic genomes from two isolates of Puccinia coronata f. sp. avenae, the causal agent of oat crown rust.</title>
        <authorList>
            <person name="Miller M.E."/>
            <person name="Zhang Y."/>
            <person name="Omidvar V."/>
            <person name="Sperschneider J."/>
            <person name="Schwessinger B."/>
            <person name="Raley C."/>
            <person name="Palmer J.M."/>
            <person name="Garnica D."/>
            <person name="Upadhyaya N."/>
            <person name="Rathjen J."/>
            <person name="Taylor J.M."/>
            <person name="Park R.F."/>
            <person name="Dodds P.N."/>
            <person name="Hirsch C.D."/>
            <person name="Kianian S.F."/>
            <person name="Figueroa M."/>
        </authorList>
    </citation>
    <scope>NUCLEOTIDE SEQUENCE [LARGE SCALE GENOMIC DNA]</scope>
    <source>
        <strain evidence="3">12SD80</strain>
    </source>
</reference>
<dbReference type="AlphaFoldDB" id="A0A2N5TMT1"/>
<dbReference type="GO" id="GO:0006574">
    <property type="term" value="P:L-valine catabolic process"/>
    <property type="evidence" value="ECO:0007669"/>
    <property type="project" value="TreeGrafter"/>
</dbReference>
<dbReference type="InterPro" id="IPR010061">
    <property type="entry name" value="MeMal-semiAld_DH"/>
</dbReference>
<evidence type="ECO:0008006" key="5">
    <source>
        <dbReference type="Google" id="ProtNLM"/>
    </source>
</evidence>
<dbReference type="GO" id="GO:0004491">
    <property type="term" value="F:methylmalonate-semialdehyde dehydrogenase (acylating, NAD) activity"/>
    <property type="evidence" value="ECO:0007669"/>
    <property type="project" value="InterPro"/>
</dbReference>
<dbReference type="PANTHER" id="PTHR43866:SF3">
    <property type="entry name" value="METHYLMALONATE-SEMIALDEHYDE DEHYDROGENASE [ACYLATING], MITOCHONDRIAL"/>
    <property type="match status" value="1"/>
</dbReference>
<organism evidence="3 4">
    <name type="scientific">Puccinia coronata f. sp. avenae</name>
    <dbReference type="NCBI Taxonomy" id="200324"/>
    <lineage>
        <taxon>Eukaryota</taxon>
        <taxon>Fungi</taxon>
        <taxon>Dikarya</taxon>
        <taxon>Basidiomycota</taxon>
        <taxon>Pucciniomycotina</taxon>
        <taxon>Pucciniomycetes</taxon>
        <taxon>Pucciniales</taxon>
        <taxon>Pucciniaceae</taxon>
        <taxon>Puccinia</taxon>
    </lineage>
</organism>
<dbReference type="Proteomes" id="UP000235392">
    <property type="component" value="Unassembled WGS sequence"/>
</dbReference>
<comment type="caution">
    <text evidence="3">The sequence shown here is derived from an EMBL/GenBank/DDBJ whole genome shotgun (WGS) entry which is preliminary data.</text>
</comment>
<feature type="region of interest" description="Disordered" evidence="2">
    <location>
        <begin position="85"/>
        <end position="124"/>
    </location>
</feature>
<evidence type="ECO:0000313" key="3">
    <source>
        <dbReference type="EMBL" id="PLW26754.1"/>
    </source>
</evidence>
<gene>
    <name evidence="3" type="ORF">PCASD_23298</name>
</gene>
<feature type="compositionally biased region" description="Polar residues" evidence="2">
    <location>
        <begin position="96"/>
        <end position="109"/>
    </location>
</feature>
<accession>A0A2N5TMT1</accession>
<dbReference type="PANTHER" id="PTHR43866">
    <property type="entry name" value="MALONATE-SEMIALDEHYDE DEHYDROGENASE"/>
    <property type="match status" value="1"/>
</dbReference>
<sequence length="343" mass="37632">MSTKTNQFDLTTASIDNGTKDGTTPSNTGAITVTPEVWAKMQSLLAFLPTEPITNSPNAANQPIGLPDNVVPPPLLPSIVSDSTCSTEEENRSMAKENNSIDNIPCNKSASDHHYSPTTNQIPMTNQLAQPSDQIVNTEDPAPPAIISNIDKYDFSTGEPLDPPPPSRFASMDDLVCFCQLWAKNHRYAIYKVNSHAGKKIYIKCDQSGHFRGAILNQSGCKTTTLKINCPFHIKGSIPTSKKIVNNFWTMEVLNGTHNHDPSDGASSHSAHKRLVPEQFDEIQKLSQANLKPAQILLQLRTSDNKTYATNKTISNALQKICLQDLDGRKLIEALLDLLKQSN</sequence>
<dbReference type="GO" id="GO:0006210">
    <property type="term" value="P:thymine catabolic process"/>
    <property type="evidence" value="ECO:0007669"/>
    <property type="project" value="TreeGrafter"/>
</dbReference>
<evidence type="ECO:0000313" key="4">
    <source>
        <dbReference type="Proteomes" id="UP000235392"/>
    </source>
</evidence>
<proteinExistence type="inferred from homology"/>
<feature type="region of interest" description="Disordered" evidence="2">
    <location>
        <begin position="1"/>
        <end position="28"/>
    </location>
</feature>
<comment type="similarity">
    <text evidence="1">Belongs to the aldehyde dehydrogenase family.</text>
</comment>
<evidence type="ECO:0000256" key="1">
    <source>
        <dbReference type="ARBA" id="ARBA00009986"/>
    </source>
</evidence>
<protein>
    <recommendedName>
        <fullName evidence="5">FAR1 domain-containing protein</fullName>
    </recommendedName>
</protein>
<evidence type="ECO:0000256" key="2">
    <source>
        <dbReference type="SAM" id="MobiDB-lite"/>
    </source>
</evidence>